<dbReference type="InterPro" id="IPR052704">
    <property type="entry name" value="ECF_Sigma-70_Domain"/>
</dbReference>
<reference evidence="8 9" key="1">
    <citation type="submission" date="2018-08" db="EMBL/GenBank/DDBJ databases">
        <title>Genomic Encyclopedia of Archaeal and Bacterial Type Strains, Phase II (KMG-II): from individual species to whole genera.</title>
        <authorList>
            <person name="Goeker M."/>
        </authorList>
    </citation>
    <scope>NUCLEOTIDE SEQUENCE [LARGE SCALE GENOMIC DNA]</scope>
    <source>
        <strain evidence="8 9">DSM 45791</strain>
    </source>
</reference>
<comment type="caution">
    <text evidence="8">The sequence shown here is derived from an EMBL/GenBank/DDBJ whole genome shotgun (WGS) entry which is preliminary data.</text>
</comment>
<evidence type="ECO:0000256" key="3">
    <source>
        <dbReference type="ARBA" id="ARBA00023015"/>
    </source>
</evidence>
<dbReference type="InterPro" id="IPR013325">
    <property type="entry name" value="RNA_pol_sigma_r2"/>
</dbReference>
<dbReference type="InterPro" id="IPR032710">
    <property type="entry name" value="NTF2-like_dom_sf"/>
</dbReference>
<dbReference type="PANTHER" id="PTHR30173">
    <property type="entry name" value="SIGMA 19 FACTOR"/>
    <property type="match status" value="1"/>
</dbReference>
<dbReference type="EMBL" id="QUNO01000034">
    <property type="protein sequence ID" value="REH26198.1"/>
    <property type="molecule type" value="Genomic_DNA"/>
</dbReference>
<dbReference type="SUPFAM" id="SSF88659">
    <property type="entry name" value="Sigma3 and sigma4 domains of RNA polymerase sigma factors"/>
    <property type="match status" value="1"/>
</dbReference>
<dbReference type="NCBIfam" id="TIGR02937">
    <property type="entry name" value="sigma70-ECF"/>
    <property type="match status" value="1"/>
</dbReference>
<dbReference type="GO" id="GO:0016987">
    <property type="term" value="F:sigma factor activity"/>
    <property type="evidence" value="ECO:0007669"/>
    <property type="project" value="UniProtKB-KW"/>
</dbReference>
<dbReference type="Pfam" id="PF04542">
    <property type="entry name" value="Sigma70_r2"/>
    <property type="match status" value="1"/>
</dbReference>
<evidence type="ECO:0000259" key="7">
    <source>
        <dbReference type="Pfam" id="PF08281"/>
    </source>
</evidence>
<keyword evidence="5" id="KW-0804">Transcription</keyword>
<accession>A0A3E0GUF6</accession>
<feature type="domain" description="RNA polymerase sigma-70 region 2" evidence="6">
    <location>
        <begin position="11"/>
        <end position="74"/>
    </location>
</feature>
<dbReference type="SUPFAM" id="SSF54427">
    <property type="entry name" value="NTF2-like"/>
    <property type="match status" value="1"/>
</dbReference>
<evidence type="ECO:0000256" key="2">
    <source>
        <dbReference type="ARBA" id="ARBA00011344"/>
    </source>
</evidence>
<sequence length="285" mass="30801">MDEHEFLAERFEAHRDHLGAVAYRMLGSLTEAEDAVQEAWLRLARADTSEVANLGGWLTTVVSRVCLDMLRARRVRREEPLDVHVPDPIVAADPAEETVLADSVGLALLVVLETLTPAERLAFVLHDMFGVSFEEIAPIVKRSTATATQLASRARRRVRGAPKPDADLPAQREVIDAFMAAARGGDFDALVALLDPDIVLRVDFGPSGPSGVIRGAAAVAQQAMLFSRGAESTRHVVINGAAGVIPMPNGRPRSVFCPTVRGGRIVEINILADPERLARLDIPES</sequence>
<feature type="domain" description="RNA polymerase sigma factor 70 region 4 type 2" evidence="7">
    <location>
        <begin position="107"/>
        <end position="157"/>
    </location>
</feature>
<name>A0A3E0GUF6_9PSEU</name>
<dbReference type="Gene3D" id="1.10.10.10">
    <property type="entry name" value="Winged helix-like DNA-binding domain superfamily/Winged helix DNA-binding domain"/>
    <property type="match status" value="1"/>
</dbReference>
<evidence type="ECO:0000256" key="4">
    <source>
        <dbReference type="ARBA" id="ARBA00023082"/>
    </source>
</evidence>
<dbReference type="Proteomes" id="UP000256269">
    <property type="component" value="Unassembled WGS sequence"/>
</dbReference>
<comment type="subunit">
    <text evidence="2">Interacts transiently with the RNA polymerase catalytic core formed by RpoA, RpoB, RpoC and RpoZ (2 alpha, 1 beta, 1 beta' and 1 omega subunit) to form the RNA polymerase holoenzyme that can initiate transcription.</text>
</comment>
<evidence type="ECO:0000313" key="8">
    <source>
        <dbReference type="EMBL" id="REH26198.1"/>
    </source>
</evidence>
<proteinExistence type="inferred from homology"/>
<evidence type="ECO:0000256" key="1">
    <source>
        <dbReference type="ARBA" id="ARBA00010641"/>
    </source>
</evidence>
<dbReference type="AlphaFoldDB" id="A0A3E0GUF6"/>
<evidence type="ECO:0000313" key="9">
    <source>
        <dbReference type="Proteomes" id="UP000256269"/>
    </source>
</evidence>
<dbReference type="InterPro" id="IPR036388">
    <property type="entry name" value="WH-like_DNA-bd_sf"/>
</dbReference>
<dbReference type="Pfam" id="PF08281">
    <property type="entry name" value="Sigma70_r4_2"/>
    <property type="match status" value="1"/>
</dbReference>
<dbReference type="Gene3D" id="3.10.450.50">
    <property type="match status" value="1"/>
</dbReference>
<organism evidence="8 9">
    <name type="scientific">Kutzneria buriramensis</name>
    <dbReference type="NCBI Taxonomy" id="1045776"/>
    <lineage>
        <taxon>Bacteria</taxon>
        <taxon>Bacillati</taxon>
        <taxon>Actinomycetota</taxon>
        <taxon>Actinomycetes</taxon>
        <taxon>Pseudonocardiales</taxon>
        <taxon>Pseudonocardiaceae</taxon>
        <taxon>Kutzneria</taxon>
    </lineage>
</organism>
<dbReference type="RefSeq" id="WP_211353660.1">
    <property type="nucleotide sequence ID" value="NZ_CP144375.1"/>
</dbReference>
<evidence type="ECO:0000256" key="5">
    <source>
        <dbReference type="ARBA" id="ARBA00023163"/>
    </source>
</evidence>
<dbReference type="InterPro" id="IPR014284">
    <property type="entry name" value="RNA_pol_sigma-70_dom"/>
</dbReference>
<dbReference type="InterPro" id="IPR013249">
    <property type="entry name" value="RNA_pol_sigma70_r4_t2"/>
</dbReference>
<comment type="similarity">
    <text evidence="1">Belongs to the sigma-70 factor family. ECF subfamily.</text>
</comment>
<protein>
    <submittedName>
        <fullName evidence="8">RNA polymerase sigma-70 factor (ECF subfamily)</fullName>
    </submittedName>
</protein>
<evidence type="ECO:0000259" key="6">
    <source>
        <dbReference type="Pfam" id="PF04542"/>
    </source>
</evidence>
<dbReference type="InterPro" id="IPR007627">
    <property type="entry name" value="RNA_pol_sigma70_r2"/>
</dbReference>
<dbReference type="PANTHER" id="PTHR30173:SF43">
    <property type="entry name" value="ECF RNA POLYMERASE SIGMA FACTOR SIGI-RELATED"/>
    <property type="match status" value="1"/>
</dbReference>
<dbReference type="InterPro" id="IPR013324">
    <property type="entry name" value="RNA_pol_sigma_r3/r4-like"/>
</dbReference>
<keyword evidence="3" id="KW-0805">Transcription regulation</keyword>
<gene>
    <name evidence="8" type="ORF">BCF44_13453</name>
</gene>
<dbReference type="GO" id="GO:0006352">
    <property type="term" value="P:DNA-templated transcription initiation"/>
    <property type="evidence" value="ECO:0007669"/>
    <property type="project" value="InterPro"/>
</dbReference>
<dbReference type="Gene3D" id="1.10.1740.10">
    <property type="match status" value="1"/>
</dbReference>
<dbReference type="GO" id="GO:0003677">
    <property type="term" value="F:DNA binding"/>
    <property type="evidence" value="ECO:0007669"/>
    <property type="project" value="InterPro"/>
</dbReference>
<keyword evidence="4" id="KW-0731">Sigma factor</keyword>
<keyword evidence="9" id="KW-1185">Reference proteome</keyword>
<dbReference type="SUPFAM" id="SSF88946">
    <property type="entry name" value="Sigma2 domain of RNA polymerase sigma factors"/>
    <property type="match status" value="1"/>
</dbReference>